<dbReference type="AlphaFoldDB" id="A0A3P7PJ28"/>
<feature type="compositionally biased region" description="Acidic residues" evidence="1">
    <location>
        <begin position="26"/>
        <end position="46"/>
    </location>
</feature>
<feature type="region of interest" description="Disordered" evidence="1">
    <location>
        <begin position="1"/>
        <end position="50"/>
    </location>
</feature>
<feature type="compositionally biased region" description="Basic and acidic residues" evidence="1">
    <location>
        <begin position="14"/>
        <end position="25"/>
    </location>
</feature>
<protein>
    <submittedName>
        <fullName evidence="2">Uncharacterized protein</fullName>
    </submittedName>
</protein>
<sequence>MECIFQEEPESEEEIVKTSKPAKDLEDSDEWGSDSEASSDSDSDLDLEGKQMEDLRRFFLKKEFKEGGETDAKEKRQAERAQKQKEREAKEK</sequence>
<feature type="region of interest" description="Disordered" evidence="1">
    <location>
        <begin position="66"/>
        <end position="92"/>
    </location>
</feature>
<feature type="compositionally biased region" description="Acidic residues" evidence="1">
    <location>
        <begin position="1"/>
        <end position="13"/>
    </location>
</feature>
<organism evidence="2 3">
    <name type="scientific">Gongylonema pulchrum</name>
    <dbReference type="NCBI Taxonomy" id="637853"/>
    <lineage>
        <taxon>Eukaryota</taxon>
        <taxon>Metazoa</taxon>
        <taxon>Ecdysozoa</taxon>
        <taxon>Nematoda</taxon>
        <taxon>Chromadorea</taxon>
        <taxon>Rhabditida</taxon>
        <taxon>Spirurina</taxon>
        <taxon>Spiruromorpha</taxon>
        <taxon>Spiruroidea</taxon>
        <taxon>Gongylonematidae</taxon>
        <taxon>Gongylonema</taxon>
    </lineage>
</organism>
<name>A0A3P7PJ28_9BILA</name>
<gene>
    <name evidence="2" type="ORF">GPUH_LOCUS27144</name>
</gene>
<evidence type="ECO:0000313" key="3">
    <source>
        <dbReference type="Proteomes" id="UP000271098"/>
    </source>
</evidence>
<reference evidence="2 3" key="1">
    <citation type="submission" date="2018-11" db="EMBL/GenBank/DDBJ databases">
        <authorList>
            <consortium name="Pathogen Informatics"/>
        </authorList>
    </citation>
    <scope>NUCLEOTIDE SEQUENCE [LARGE SCALE GENOMIC DNA]</scope>
</reference>
<evidence type="ECO:0000313" key="2">
    <source>
        <dbReference type="EMBL" id="VDN50013.1"/>
    </source>
</evidence>
<accession>A0A3P7PJ28</accession>
<proteinExistence type="predicted"/>
<evidence type="ECO:0000256" key="1">
    <source>
        <dbReference type="SAM" id="MobiDB-lite"/>
    </source>
</evidence>
<dbReference type="Proteomes" id="UP000271098">
    <property type="component" value="Unassembled WGS sequence"/>
</dbReference>
<feature type="non-terminal residue" evidence="2">
    <location>
        <position position="92"/>
    </location>
</feature>
<dbReference type="EMBL" id="UYRT01120269">
    <property type="protein sequence ID" value="VDN50013.1"/>
    <property type="molecule type" value="Genomic_DNA"/>
</dbReference>
<keyword evidence="3" id="KW-1185">Reference proteome</keyword>